<dbReference type="Pfam" id="PF04612">
    <property type="entry name" value="T2SSM"/>
    <property type="match status" value="1"/>
</dbReference>
<keyword evidence="3" id="KW-1185">Reference proteome</keyword>
<feature type="transmembrane region" description="Helical" evidence="1">
    <location>
        <begin position="20"/>
        <end position="40"/>
    </location>
</feature>
<keyword evidence="1" id="KW-0812">Transmembrane</keyword>
<dbReference type="InterPro" id="IPR007690">
    <property type="entry name" value="T2SS_GspM"/>
</dbReference>
<dbReference type="KEGG" id="cof:FOZ74_10185"/>
<proteinExistence type="predicted"/>
<dbReference type="OrthoDB" id="8687363at2"/>
<dbReference type="AlphaFoldDB" id="A0A5B8RV52"/>
<evidence type="ECO:0000313" key="2">
    <source>
        <dbReference type="EMBL" id="QEA13370.1"/>
    </source>
</evidence>
<dbReference type="GO" id="GO:0015627">
    <property type="term" value="C:type II protein secretion system complex"/>
    <property type="evidence" value="ECO:0007669"/>
    <property type="project" value="InterPro"/>
</dbReference>
<dbReference type="EMBL" id="CP042344">
    <property type="protein sequence ID" value="QEA13370.1"/>
    <property type="molecule type" value="Genomic_DNA"/>
</dbReference>
<dbReference type="GO" id="GO:0015628">
    <property type="term" value="P:protein secretion by the type II secretion system"/>
    <property type="evidence" value="ECO:0007669"/>
    <property type="project" value="InterPro"/>
</dbReference>
<dbReference type="Proteomes" id="UP000321199">
    <property type="component" value="Chromosome"/>
</dbReference>
<reference evidence="2 3" key="1">
    <citation type="submission" date="2019-07" db="EMBL/GenBank/DDBJ databases">
        <title>Complete genome sequence of Comamonas sp. NLF 7-7 isolated from livestock.</title>
        <authorList>
            <person name="Kim D.H."/>
            <person name="Kim J.G."/>
        </authorList>
    </citation>
    <scope>NUCLEOTIDE SEQUENCE [LARGE SCALE GENOMIC DNA]</scope>
    <source>
        <strain evidence="2 3">NLF 7-7</strain>
    </source>
</reference>
<accession>A0A5B8RV52</accession>
<keyword evidence="1" id="KW-0472">Membrane</keyword>
<evidence type="ECO:0000256" key="1">
    <source>
        <dbReference type="SAM" id="Phobius"/>
    </source>
</evidence>
<evidence type="ECO:0000313" key="3">
    <source>
        <dbReference type="Proteomes" id="UP000321199"/>
    </source>
</evidence>
<gene>
    <name evidence="2" type="ORF">FOZ74_10185</name>
</gene>
<organism evidence="2 3">
    <name type="scientific">Comamonas flocculans</name>
    <dbReference type="NCBI Taxonomy" id="2597701"/>
    <lineage>
        <taxon>Bacteria</taxon>
        <taxon>Pseudomonadati</taxon>
        <taxon>Pseudomonadota</taxon>
        <taxon>Betaproteobacteria</taxon>
        <taxon>Burkholderiales</taxon>
        <taxon>Comamonadaceae</taxon>
        <taxon>Comamonas</taxon>
    </lineage>
</organism>
<name>A0A5B8RV52_9BURK</name>
<protein>
    <submittedName>
        <fullName evidence="2">Type II secretion system protein M</fullName>
    </submittedName>
</protein>
<keyword evidence="1" id="KW-1133">Transmembrane helix</keyword>
<dbReference type="RefSeq" id="WP_146912962.1">
    <property type="nucleotide sequence ID" value="NZ_CP042344.1"/>
</dbReference>
<sequence length="163" mass="17171">MKALASARSAWGALAPRERTLVRAALGVVLLGLLWGLLLAPPLKALRSSAERHARVDAQWQQMQQLQAQAEQLKAAPRQDEVDAPAQLRQSSQALLGAGATLSISAGRATVVLTDVPAAALASWLAQLRASAQALPEQVQLKQVPGDEAPRWSGSVVLTLPAP</sequence>